<dbReference type="Proteomes" id="UP000639338">
    <property type="component" value="Unassembled WGS sequence"/>
</dbReference>
<gene>
    <name evidence="2" type="ORF">HCN44_010585</name>
</gene>
<dbReference type="EMBL" id="JACMRX010000004">
    <property type="protein sequence ID" value="KAF7991784.1"/>
    <property type="molecule type" value="Genomic_DNA"/>
</dbReference>
<comment type="caution">
    <text evidence="2">The sequence shown here is derived from an EMBL/GenBank/DDBJ whole genome shotgun (WGS) entry which is preliminary data.</text>
</comment>
<feature type="region of interest" description="Disordered" evidence="1">
    <location>
        <begin position="1"/>
        <end position="178"/>
    </location>
</feature>
<evidence type="ECO:0000313" key="3">
    <source>
        <dbReference type="Proteomes" id="UP000639338"/>
    </source>
</evidence>
<feature type="compositionally biased region" description="Basic and acidic residues" evidence="1">
    <location>
        <begin position="1"/>
        <end position="16"/>
    </location>
</feature>
<feature type="region of interest" description="Disordered" evidence="1">
    <location>
        <begin position="378"/>
        <end position="406"/>
    </location>
</feature>
<feature type="compositionally biased region" description="Basic and acidic residues" evidence="1">
    <location>
        <begin position="139"/>
        <end position="149"/>
    </location>
</feature>
<evidence type="ECO:0000256" key="1">
    <source>
        <dbReference type="SAM" id="MobiDB-lite"/>
    </source>
</evidence>
<accession>A0A835CPE4</accession>
<name>A0A835CPE4_APHGI</name>
<proteinExistence type="predicted"/>
<feature type="compositionally biased region" description="Polar residues" evidence="1">
    <location>
        <begin position="302"/>
        <end position="317"/>
    </location>
</feature>
<protein>
    <submittedName>
        <fullName evidence="2">Uncharacterized protein</fullName>
    </submittedName>
</protein>
<sequence length="406" mass="44792">MQSLKDIEEEKSDAKTVVRRPLRGTKMSSVTDSPLRRSTRSTRRQPAESSPESIVSELSGPATKTRSLRPRNPSITSDISEIGDDVIGESKRITRRSSAAITVCPDTPPKTRLRRGVRAGSETQTMSPSVRTRNTRAGSVDDQRNDTLRTLELPGSNSGTPIKTRTRRASVQPSEPSVIEEPRIITRGRRKIVNDTDSNASDITELETIEKKKLDTVDEGICGQLTIQLKKIDEIEPLKSISRQTTVETNNDDDEEVESINKSNSRESLNNNDDNNKNSSSNVIDASQKLEPTEDEKKESNEPSSASDNNLNTSPDTLKTDDASRTSIGRKSLNKIDDCLNTSSVKLEDDDDASKTSSVSRKSLNKIDDCIIESSVKLEEDDSSRKSISRKSLNKVDDSSDDLLKS</sequence>
<keyword evidence="3" id="KW-1185">Reference proteome</keyword>
<feature type="compositionally biased region" description="Basic and acidic residues" evidence="1">
    <location>
        <begin position="394"/>
        <end position="406"/>
    </location>
</feature>
<feature type="compositionally biased region" description="Low complexity" evidence="1">
    <location>
        <begin position="266"/>
        <end position="282"/>
    </location>
</feature>
<feature type="region of interest" description="Disordered" evidence="1">
    <location>
        <begin position="243"/>
        <end position="361"/>
    </location>
</feature>
<feature type="compositionally biased region" description="Polar residues" evidence="1">
    <location>
        <begin position="121"/>
        <end position="137"/>
    </location>
</feature>
<evidence type="ECO:0000313" key="2">
    <source>
        <dbReference type="EMBL" id="KAF7991784.1"/>
    </source>
</evidence>
<dbReference type="OrthoDB" id="7701768at2759"/>
<feature type="compositionally biased region" description="Polar residues" evidence="1">
    <location>
        <begin position="155"/>
        <end position="175"/>
    </location>
</feature>
<feature type="compositionally biased region" description="Basic and acidic residues" evidence="1">
    <location>
        <begin position="291"/>
        <end position="301"/>
    </location>
</feature>
<dbReference type="AlphaFoldDB" id="A0A835CPE4"/>
<reference evidence="2 3" key="1">
    <citation type="submission" date="2020-08" db="EMBL/GenBank/DDBJ databases">
        <title>Aphidius gifuensis genome sequencing and assembly.</title>
        <authorList>
            <person name="Du Z."/>
        </authorList>
    </citation>
    <scope>NUCLEOTIDE SEQUENCE [LARGE SCALE GENOMIC DNA]</scope>
    <source>
        <strain evidence="2">YNYX2018</strain>
        <tissue evidence="2">Adults</tissue>
    </source>
</reference>
<organism evidence="2 3">
    <name type="scientific">Aphidius gifuensis</name>
    <name type="common">Parasitoid wasp</name>
    <dbReference type="NCBI Taxonomy" id="684658"/>
    <lineage>
        <taxon>Eukaryota</taxon>
        <taxon>Metazoa</taxon>
        <taxon>Ecdysozoa</taxon>
        <taxon>Arthropoda</taxon>
        <taxon>Hexapoda</taxon>
        <taxon>Insecta</taxon>
        <taxon>Pterygota</taxon>
        <taxon>Neoptera</taxon>
        <taxon>Endopterygota</taxon>
        <taxon>Hymenoptera</taxon>
        <taxon>Apocrita</taxon>
        <taxon>Ichneumonoidea</taxon>
        <taxon>Braconidae</taxon>
        <taxon>Aphidiinae</taxon>
        <taxon>Aphidius</taxon>
    </lineage>
</organism>